<reference evidence="1" key="1">
    <citation type="submission" date="2023-08" db="EMBL/GenBank/DDBJ databases">
        <title>A de novo genome assembly of Solanum verrucosum Schlechtendal, a Mexican diploid species geographically isolated from the other diploid A-genome species in potato relatives.</title>
        <authorList>
            <person name="Hosaka K."/>
        </authorList>
    </citation>
    <scope>NUCLEOTIDE SEQUENCE</scope>
    <source>
        <tissue evidence="1">Young leaves</tissue>
    </source>
</reference>
<name>A0AAF0TD16_SOLVR</name>
<evidence type="ECO:0000313" key="1">
    <source>
        <dbReference type="EMBL" id="WMV08755.1"/>
    </source>
</evidence>
<organism evidence="1 2">
    <name type="scientific">Solanum verrucosum</name>
    <dbReference type="NCBI Taxonomy" id="315347"/>
    <lineage>
        <taxon>Eukaryota</taxon>
        <taxon>Viridiplantae</taxon>
        <taxon>Streptophyta</taxon>
        <taxon>Embryophyta</taxon>
        <taxon>Tracheophyta</taxon>
        <taxon>Spermatophyta</taxon>
        <taxon>Magnoliopsida</taxon>
        <taxon>eudicotyledons</taxon>
        <taxon>Gunneridae</taxon>
        <taxon>Pentapetalae</taxon>
        <taxon>asterids</taxon>
        <taxon>lamiids</taxon>
        <taxon>Solanales</taxon>
        <taxon>Solanaceae</taxon>
        <taxon>Solanoideae</taxon>
        <taxon>Solaneae</taxon>
        <taxon>Solanum</taxon>
    </lineage>
</organism>
<proteinExistence type="predicted"/>
<keyword evidence="2" id="KW-1185">Reference proteome</keyword>
<dbReference type="AlphaFoldDB" id="A0AAF0TD16"/>
<sequence>EGLRIAESIWRVAERTHFAFCSSVLSLEGKDQVGGKKNSRSIAEKFCEAVLCRSITQSTTIPKYDVKR</sequence>
<feature type="non-terminal residue" evidence="1">
    <location>
        <position position="1"/>
    </location>
</feature>
<protein>
    <submittedName>
        <fullName evidence="1">Uncharacterized protein</fullName>
    </submittedName>
</protein>
<gene>
    <name evidence="1" type="ORF">MTR67_002140</name>
</gene>
<accession>A0AAF0TD16</accession>
<evidence type="ECO:0000313" key="2">
    <source>
        <dbReference type="Proteomes" id="UP001234989"/>
    </source>
</evidence>
<dbReference type="Proteomes" id="UP001234989">
    <property type="component" value="Chromosome 1"/>
</dbReference>
<dbReference type="EMBL" id="CP133612">
    <property type="protein sequence ID" value="WMV08755.1"/>
    <property type="molecule type" value="Genomic_DNA"/>
</dbReference>